<feature type="chain" id="PRO_5011120217" evidence="2">
    <location>
        <begin position="25"/>
        <end position="120"/>
    </location>
</feature>
<reference evidence="3 4" key="1">
    <citation type="submission" date="2017-06" db="EMBL/GenBank/DDBJ databases">
        <title>Genome sequencing of cyanobaciteial culture collection at National Institute for Environmental Studies (NIES).</title>
        <authorList>
            <person name="Hirose Y."/>
            <person name="Shimura Y."/>
            <person name="Fujisawa T."/>
            <person name="Nakamura Y."/>
            <person name="Kawachi M."/>
        </authorList>
    </citation>
    <scope>NUCLEOTIDE SEQUENCE [LARGE SCALE GENOMIC DNA]</scope>
    <source>
        <strain evidence="3 4">NIES-2135</strain>
        <plasmid evidence="4">Plasmid Plasmid1 dna</plasmid>
    </source>
</reference>
<name>A0A1Z4JRQ7_LEPBY</name>
<evidence type="ECO:0000256" key="2">
    <source>
        <dbReference type="SAM" id="SignalP"/>
    </source>
</evidence>
<protein>
    <submittedName>
        <fullName evidence="3">Uncharacterized protein</fullName>
    </submittedName>
</protein>
<dbReference type="Proteomes" id="UP000217895">
    <property type="component" value="Plasmid Plasmid1 dna"/>
</dbReference>
<dbReference type="EMBL" id="AP018204">
    <property type="protein sequence ID" value="BAY59348.1"/>
    <property type="molecule type" value="Genomic_DNA"/>
</dbReference>
<dbReference type="AlphaFoldDB" id="A0A1Z4JRQ7"/>
<feature type="signal peptide" evidence="2">
    <location>
        <begin position="1"/>
        <end position="24"/>
    </location>
</feature>
<organism evidence="3 4">
    <name type="scientific">Leptolyngbya boryana NIES-2135</name>
    <dbReference type="NCBI Taxonomy" id="1973484"/>
    <lineage>
        <taxon>Bacteria</taxon>
        <taxon>Bacillati</taxon>
        <taxon>Cyanobacteriota</taxon>
        <taxon>Cyanophyceae</taxon>
        <taxon>Leptolyngbyales</taxon>
        <taxon>Leptolyngbyaceae</taxon>
        <taxon>Leptolyngbya group</taxon>
        <taxon>Leptolyngbya</taxon>
    </lineage>
</organism>
<evidence type="ECO:0000313" key="4">
    <source>
        <dbReference type="Proteomes" id="UP000217895"/>
    </source>
</evidence>
<sequence>MNKLITAASMLVATSIVSVGAAIASPITVSGQPAIWRFGQSRTVQTKPTAQPVTEAQDPKPQAAADKGEVKSIDVQSPADPVSRSSSCTGDAASAKPPVVNNPHHLRNVMWRNARMTCTR</sequence>
<evidence type="ECO:0000313" key="3">
    <source>
        <dbReference type="EMBL" id="BAY59348.1"/>
    </source>
</evidence>
<evidence type="ECO:0000256" key="1">
    <source>
        <dbReference type="SAM" id="MobiDB-lite"/>
    </source>
</evidence>
<geneLocation type="plasmid" evidence="3">
    <name>plasmid1</name>
</geneLocation>
<accession>A0A1Z4JRQ7</accession>
<proteinExistence type="predicted"/>
<feature type="region of interest" description="Disordered" evidence="1">
    <location>
        <begin position="42"/>
        <end position="103"/>
    </location>
</feature>
<keyword evidence="2" id="KW-0732">Signal</keyword>
<keyword evidence="3" id="KW-0614">Plasmid</keyword>
<feature type="compositionally biased region" description="Polar residues" evidence="1">
    <location>
        <begin position="42"/>
        <end position="54"/>
    </location>
</feature>
<keyword evidence="4" id="KW-1185">Reference proteome</keyword>
<gene>
    <name evidence="3" type="ORF">NIES2135_62250</name>
</gene>